<dbReference type="OrthoDB" id="2128042at2759"/>
<feature type="transmembrane region" description="Helical" evidence="8">
    <location>
        <begin position="430"/>
        <end position="447"/>
    </location>
</feature>
<feature type="transmembrane region" description="Helical" evidence="8">
    <location>
        <begin position="656"/>
        <end position="680"/>
    </location>
</feature>
<dbReference type="FunFam" id="1.20.1720.10:FF:000013">
    <property type="entry name" value="Related to multidrug resistance proteins"/>
    <property type="match status" value="1"/>
</dbReference>
<dbReference type="Proteomes" id="UP000242875">
    <property type="component" value="Unassembled WGS sequence"/>
</dbReference>
<feature type="compositionally biased region" description="Basic and acidic residues" evidence="7">
    <location>
        <begin position="1016"/>
        <end position="1026"/>
    </location>
</feature>
<comment type="caution">
    <text evidence="10">The sequence shown here is derived from an EMBL/GenBank/DDBJ whole genome shotgun (WGS) entry which is preliminary data.</text>
</comment>
<reference evidence="10 11" key="1">
    <citation type="journal article" date="2017" name="Mycologia">
        <title>Bifiguratus adelaidae, gen. et sp. nov., a new member of Mucoromycotina in endophytic and soil-dwelling habitats.</title>
        <authorList>
            <person name="Torres-Cruz T.J."/>
            <person name="Billingsley Tobias T.L."/>
            <person name="Almatruk M."/>
            <person name="Hesse C."/>
            <person name="Kuske C.R."/>
            <person name="Desiro A."/>
            <person name="Benucci G.M."/>
            <person name="Bonito G."/>
            <person name="Stajich J.E."/>
            <person name="Dunlap C."/>
            <person name="Arnold A.E."/>
            <person name="Porras-Alfaro A."/>
        </authorList>
    </citation>
    <scope>NUCLEOTIDE SEQUENCE [LARGE SCALE GENOMIC DNA]</scope>
    <source>
        <strain evidence="10 11">AZ0501</strain>
    </source>
</reference>
<dbReference type="GO" id="GO:0012505">
    <property type="term" value="C:endomembrane system"/>
    <property type="evidence" value="ECO:0007669"/>
    <property type="project" value="UniProtKB-SubCell"/>
</dbReference>
<keyword evidence="11" id="KW-1185">Reference proteome</keyword>
<accession>A0A261XVV5</accession>
<evidence type="ECO:0000256" key="3">
    <source>
        <dbReference type="ARBA" id="ARBA00022448"/>
    </source>
</evidence>
<comment type="similarity">
    <text evidence="2">Belongs to the major facilitator superfamily.</text>
</comment>
<dbReference type="Pfam" id="PF07690">
    <property type="entry name" value="MFS_1"/>
    <property type="match status" value="1"/>
</dbReference>
<evidence type="ECO:0000256" key="2">
    <source>
        <dbReference type="ARBA" id="ARBA00008335"/>
    </source>
</evidence>
<keyword evidence="3" id="KW-0813">Transport</keyword>
<feature type="transmembrane region" description="Helical" evidence="8">
    <location>
        <begin position="393"/>
        <end position="418"/>
    </location>
</feature>
<dbReference type="SUPFAM" id="SSF103473">
    <property type="entry name" value="MFS general substrate transporter"/>
    <property type="match status" value="1"/>
</dbReference>
<dbReference type="Gene3D" id="1.20.1720.10">
    <property type="entry name" value="Multidrug resistance protein D"/>
    <property type="match status" value="1"/>
</dbReference>
<feature type="transmembrane region" description="Helical" evidence="8">
    <location>
        <begin position="102"/>
        <end position="120"/>
    </location>
</feature>
<dbReference type="InterPro" id="IPR036259">
    <property type="entry name" value="MFS_trans_sf"/>
</dbReference>
<dbReference type="Pfam" id="PF16944">
    <property type="entry name" value="KCH"/>
    <property type="match status" value="1"/>
</dbReference>
<dbReference type="PANTHER" id="PTHR23501:SF191">
    <property type="entry name" value="VACUOLAR BASIC AMINO ACID TRANSPORTER 4"/>
    <property type="match status" value="1"/>
</dbReference>
<dbReference type="Gene3D" id="1.20.1250.20">
    <property type="entry name" value="MFS general substrate transporter like domains"/>
    <property type="match status" value="1"/>
</dbReference>
<feature type="non-terminal residue" evidence="10">
    <location>
        <position position="1098"/>
    </location>
</feature>
<name>A0A261XVV5_9FUNG</name>
<evidence type="ECO:0000256" key="5">
    <source>
        <dbReference type="ARBA" id="ARBA00022989"/>
    </source>
</evidence>
<feature type="region of interest" description="Disordered" evidence="7">
    <location>
        <begin position="1055"/>
        <end position="1098"/>
    </location>
</feature>
<keyword evidence="4 8" id="KW-0812">Transmembrane</keyword>
<feature type="transmembrane region" description="Helical" evidence="8">
    <location>
        <begin position="707"/>
        <end position="724"/>
    </location>
</feature>
<dbReference type="InterPro" id="IPR020846">
    <property type="entry name" value="MFS_dom"/>
</dbReference>
<dbReference type="PROSITE" id="PS50850">
    <property type="entry name" value="MFS"/>
    <property type="match status" value="1"/>
</dbReference>
<feature type="transmembrane region" description="Helical" evidence="8">
    <location>
        <begin position="35"/>
        <end position="59"/>
    </location>
</feature>
<gene>
    <name evidence="10" type="ORF">BZG36_05133</name>
</gene>
<evidence type="ECO:0000256" key="6">
    <source>
        <dbReference type="ARBA" id="ARBA00023136"/>
    </source>
</evidence>
<evidence type="ECO:0000259" key="9">
    <source>
        <dbReference type="PROSITE" id="PS50850"/>
    </source>
</evidence>
<feature type="transmembrane region" description="Helical" evidence="8">
    <location>
        <begin position="71"/>
        <end position="90"/>
    </location>
</feature>
<organism evidence="10 11">
    <name type="scientific">Bifiguratus adelaidae</name>
    <dbReference type="NCBI Taxonomy" id="1938954"/>
    <lineage>
        <taxon>Eukaryota</taxon>
        <taxon>Fungi</taxon>
        <taxon>Fungi incertae sedis</taxon>
        <taxon>Mucoromycota</taxon>
        <taxon>Mucoromycotina</taxon>
        <taxon>Endogonomycetes</taxon>
        <taxon>Endogonales</taxon>
        <taxon>Endogonales incertae sedis</taxon>
        <taxon>Bifiguratus</taxon>
    </lineage>
</organism>
<keyword evidence="6 8" id="KW-0472">Membrane</keyword>
<dbReference type="InterPro" id="IPR031606">
    <property type="entry name" value="Kch1/2"/>
</dbReference>
<dbReference type="EMBL" id="MVBO01000149">
    <property type="protein sequence ID" value="OZJ02471.1"/>
    <property type="molecule type" value="Genomic_DNA"/>
</dbReference>
<feature type="transmembrane region" description="Helical" evidence="8">
    <location>
        <begin position="849"/>
        <end position="874"/>
    </location>
</feature>
<feature type="region of interest" description="Disordered" evidence="7">
    <location>
        <begin position="1003"/>
        <end position="1037"/>
    </location>
</feature>
<comment type="subcellular location">
    <subcellularLocation>
        <location evidence="1">Endomembrane system</location>
        <topology evidence="1">Multi-pass membrane protein</topology>
    </subcellularLocation>
</comment>
<evidence type="ECO:0000256" key="7">
    <source>
        <dbReference type="SAM" id="MobiDB-lite"/>
    </source>
</evidence>
<feature type="transmembrane region" description="Helical" evidence="8">
    <location>
        <begin position="500"/>
        <end position="519"/>
    </location>
</feature>
<dbReference type="CDD" id="cd17502">
    <property type="entry name" value="MFS_Azr1_MDR_like"/>
    <property type="match status" value="1"/>
</dbReference>
<proteinExistence type="inferred from homology"/>
<evidence type="ECO:0000256" key="4">
    <source>
        <dbReference type="ARBA" id="ARBA00022692"/>
    </source>
</evidence>
<sequence>MSDTTESLELNKMPKLKKEPTWQDQSVVLPPVKLAMVYLGLALAVFVSATDLTIVSTALPNIASTFNASSQIGWVPTSYMLTSTVCAPLYGKFSDIFGRRTLYLFALSTFLGGSIISGASQDIIMLIVFRAIQGIGGGGISAMNSIIVSDIVSLRDRGKYQGAIGAMADLVNDHFPKLGGVFTDHVSWRWCFYINLPVGAITIVVSVLFLKLRPVTGDTRAKFKRIDGFGTFLLVGSVVCILLAVQMGGNQFAWNSSAIVSCFVVGGVVLIGFIIWEARYANEPVVPMRLFRLRTPLATFLAMFFLGFPFYTWLYYLPIYFQVVRGDSATSSGLELLPFLLGLIITSIVSGILVSKTGRYRIFFWLGGACVTAGSVLIHMLDAISTRGDQIGFLLLVGIGIGASSQTLIIAAQSSVPYRDIATTTAMNNFFRTIGGVFGIAIASALFNNSLSNNLAATLSANHIDVTLTSAESSFDYIQQISDPVAKQAIIQTYVDALRAVNTMLIPCSALFFIATWFVQHHELCKKVGTGDTKGGSAEKAEQGADGEAQAVDVAEVVANSANVSTAVSSLPPEALYRPGTSAAKSTVIVPGPQPTSKIFMSGLSELRRYPAELAAATMGNGPTWKREQIQDHKFDFVDVEEFHDSSLWMNFRYMFVFLVVLKAILVYMADLWTAGYLLVSGSGWSSAINPTTYLNSFGISSAVPKWVYVGCIALSFILLAIDVRKARMIIESRDISYAFTSIIVSRYYSLKGYDYYCFFQKIHRSKRISDELAFFVFFSLKSWKRVLFAEGPRQAVAGLTLFSIFKGIQNVVSVSQLVSNQSALQTWQSIFHQLFYTFFKTWSARFTLVLMFFTCLMWIFSMIQLVTAMLIYLPLLSHIQGNLKEYCCHNIDKRITELLAKQQKERAKGKTKRNKKGSPPLEGVQPTLPDLTEVLTEKDYAGDRYNDPYYHHAYPAPVYHKATDTYGPASEYGYENDYYGYEYGVQDHHSQAGSDYYYQPESMHTTQHQRAGSEGSHRLLDHAEKPSPYGYTASNYGSDYHDDNVYPMHEMASPAHQHAPSYTMSPVPTERQYAQKPSSNYHDQTPNDWNHGRSTPR</sequence>
<feature type="transmembrane region" description="Helical" evidence="8">
    <location>
        <begin position="336"/>
        <end position="355"/>
    </location>
</feature>
<feature type="compositionally biased region" description="Polar residues" evidence="7">
    <location>
        <begin position="1076"/>
        <end position="1089"/>
    </location>
</feature>
<feature type="transmembrane region" description="Helical" evidence="8">
    <location>
        <begin position="297"/>
        <end position="316"/>
    </location>
</feature>
<dbReference type="PANTHER" id="PTHR23501">
    <property type="entry name" value="MAJOR FACILITATOR SUPERFAMILY"/>
    <property type="match status" value="1"/>
</dbReference>
<evidence type="ECO:0000313" key="11">
    <source>
        <dbReference type="Proteomes" id="UP000242875"/>
    </source>
</evidence>
<feature type="transmembrane region" description="Helical" evidence="8">
    <location>
        <begin position="362"/>
        <end position="381"/>
    </location>
</feature>
<protein>
    <recommendedName>
        <fullName evidence="9">Major facilitator superfamily (MFS) profile domain-containing protein</fullName>
    </recommendedName>
</protein>
<dbReference type="GO" id="GO:0015079">
    <property type="term" value="F:potassium ion transmembrane transporter activity"/>
    <property type="evidence" value="ECO:0007669"/>
    <property type="project" value="InterPro"/>
</dbReference>
<feature type="domain" description="Major facilitator superfamily (MFS) profile" evidence="9">
    <location>
        <begin position="37"/>
        <end position="474"/>
    </location>
</feature>
<dbReference type="InterPro" id="IPR011701">
    <property type="entry name" value="MFS"/>
</dbReference>
<feature type="transmembrane region" description="Helical" evidence="8">
    <location>
        <begin position="254"/>
        <end position="276"/>
    </location>
</feature>
<feature type="transmembrane region" description="Helical" evidence="8">
    <location>
        <begin position="192"/>
        <end position="210"/>
    </location>
</feature>
<dbReference type="AlphaFoldDB" id="A0A261XVV5"/>
<evidence type="ECO:0000256" key="1">
    <source>
        <dbReference type="ARBA" id="ARBA00004127"/>
    </source>
</evidence>
<evidence type="ECO:0000313" key="10">
    <source>
        <dbReference type="EMBL" id="OZJ02471.1"/>
    </source>
</evidence>
<feature type="transmembrane region" description="Helical" evidence="8">
    <location>
        <begin position="231"/>
        <end position="248"/>
    </location>
</feature>
<evidence type="ECO:0000256" key="8">
    <source>
        <dbReference type="SAM" id="Phobius"/>
    </source>
</evidence>
<dbReference type="GO" id="GO:0005886">
    <property type="term" value="C:plasma membrane"/>
    <property type="evidence" value="ECO:0007669"/>
    <property type="project" value="InterPro"/>
</dbReference>
<keyword evidence="5 8" id="KW-1133">Transmembrane helix</keyword>
<feature type="region of interest" description="Disordered" evidence="7">
    <location>
        <begin position="905"/>
        <end position="929"/>
    </location>
</feature>